<evidence type="ECO:0000313" key="4">
    <source>
        <dbReference type="EMBL" id="SBS49812.1"/>
    </source>
</evidence>
<feature type="coiled-coil region" evidence="1">
    <location>
        <begin position="78"/>
        <end position="126"/>
    </location>
</feature>
<feature type="compositionally biased region" description="Acidic residues" evidence="2">
    <location>
        <begin position="364"/>
        <end position="382"/>
    </location>
</feature>
<dbReference type="PANTHER" id="PTHR34533:SF3">
    <property type="entry name" value="BICD FAMILY-LIKE CARGO ADAPTER 2"/>
    <property type="match status" value="1"/>
</dbReference>
<reference evidence="4" key="1">
    <citation type="submission" date="2016-05" db="EMBL/GenBank/DDBJ databases">
        <authorList>
            <person name="Lavstsen T."/>
            <person name="Jespersen J.S."/>
        </authorList>
    </citation>
    <scope>NUCLEOTIDE SEQUENCE</scope>
    <source>
        <tissue evidence="4">Brain</tissue>
    </source>
</reference>
<keyword evidence="4" id="KW-0675">Receptor</keyword>
<reference evidence="4" key="2">
    <citation type="submission" date="2016-06" db="EMBL/GenBank/DDBJ databases">
        <title>The genome of a short-lived fish provides insights into sex chromosome evolution and the genetic control of aging.</title>
        <authorList>
            <person name="Reichwald K."/>
            <person name="Felder M."/>
            <person name="Petzold A."/>
            <person name="Koch P."/>
            <person name="Groth M."/>
            <person name="Platzer M."/>
        </authorList>
    </citation>
    <scope>NUCLEOTIDE SEQUENCE</scope>
    <source>
        <tissue evidence="4">Brain</tissue>
    </source>
</reference>
<feature type="region of interest" description="Disordered" evidence="2">
    <location>
        <begin position="268"/>
        <end position="393"/>
    </location>
</feature>
<dbReference type="OMA" id="MNWDTQL"/>
<organism evidence="4">
    <name type="scientific">Nothobranchius furzeri</name>
    <name type="common">Turquoise killifish</name>
    <dbReference type="NCBI Taxonomy" id="105023"/>
    <lineage>
        <taxon>Eukaryota</taxon>
        <taxon>Metazoa</taxon>
        <taxon>Chordata</taxon>
        <taxon>Craniata</taxon>
        <taxon>Vertebrata</taxon>
        <taxon>Euteleostomi</taxon>
        <taxon>Actinopterygii</taxon>
        <taxon>Neopterygii</taxon>
        <taxon>Teleostei</taxon>
        <taxon>Neoteleostei</taxon>
        <taxon>Acanthomorphata</taxon>
        <taxon>Ovalentaria</taxon>
        <taxon>Atherinomorphae</taxon>
        <taxon>Cyprinodontiformes</taxon>
        <taxon>Nothobranchiidae</taxon>
        <taxon>Nothobranchius</taxon>
    </lineage>
</organism>
<dbReference type="EMBL" id="HADY01013587">
    <property type="protein sequence ID" value="SBP52072.1"/>
    <property type="molecule type" value="Transcribed_RNA"/>
</dbReference>
<evidence type="ECO:0000256" key="1">
    <source>
        <dbReference type="SAM" id="Coils"/>
    </source>
</evidence>
<protein>
    <submittedName>
        <fullName evidence="4">Epidermal growth factor receptor pathway substrate 15</fullName>
    </submittedName>
    <submittedName>
        <fullName evidence="3">General vesicular transport factor p115-like</fullName>
    </submittedName>
</protein>
<proteinExistence type="predicted"/>
<keyword evidence="1" id="KW-0175">Coiled coil</keyword>
<sequence>MNWENQLSSILSVTDGNIAKMRERLTPLGKFSKEDDDLFPVRQSALGSDLDPPALSPRIHPHSQSSLALGSAVQWADLASVQSQLQIQSQAIEALTQKLHDLEREKRSQQCHIQTLQDEVQSLHEELRKGQSPGLEQRMEQWRREVGRELSSLRGHVKQATSLGNLEKSVSIQLCREELEHLQRELDQLKTQLRRQEEDTYLQQAEARETRRQYERSCKTLSELTDSYKTHSSDLLKTLSQYSHTQQEMQQIRSEVSELKDEMRSLGLQGHKQTHLPSAHTSGPSPPPAVPHIQKTRVRAEEADSDSEDFSPTPSLAEISSDDLSWLDDKDPAPQPRARLSIRSRPSDFTGPDSDVESHHDNRDEDDYLLDDDDDDDDDDNPELGSDLSLNDL</sequence>
<dbReference type="EMBL" id="HAEJ01009355">
    <property type="protein sequence ID" value="SBS49812.1"/>
    <property type="molecule type" value="Transcribed_RNA"/>
</dbReference>
<name>A0A1A8UR60_NOTFU</name>
<dbReference type="KEGG" id="nfu:107396396"/>
<dbReference type="AlphaFoldDB" id="A0A1A8UR60"/>
<gene>
    <name evidence="4" type="primary">EPS15</name>
    <name evidence="3" type="ORF">G4P62_018517</name>
</gene>
<dbReference type="Proteomes" id="UP000822369">
    <property type="component" value="Chromosome 17"/>
</dbReference>
<accession>A0A1A8UR60</accession>
<dbReference type="InterPro" id="IPR039284">
    <property type="entry name" value="CCDC159/163"/>
</dbReference>
<feature type="coiled-coil region" evidence="1">
    <location>
        <begin position="172"/>
        <end position="199"/>
    </location>
</feature>
<evidence type="ECO:0000313" key="3">
    <source>
        <dbReference type="EMBL" id="KAF7203430.1"/>
    </source>
</evidence>
<evidence type="ECO:0000256" key="2">
    <source>
        <dbReference type="SAM" id="MobiDB-lite"/>
    </source>
</evidence>
<reference evidence="3" key="3">
    <citation type="submission" date="2020-03" db="EMBL/GenBank/DDBJ databases">
        <title>Intra-Species Differences in Population Size shape Life History and Genome Evolution.</title>
        <authorList>
            <person name="Willemsen D."/>
            <person name="Cui R."/>
            <person name="Valenzano D.R."/>
        </authorList>
    </citation>
    <scope>NUCLEOTIDE SEQUENCE</scope>
    <source>
        <strain evidence="3">GRZ</strain>
        <tissue evidence="3">Whole</tissue>
    </source>
</reference>
<dbReference type="EMBL" id="JAAVVJ010000017">
    <property type="protein sequence ID" value="KAF7203430.1"/>
    <property type="molecule type" value="Genomic_DNA"/>
</dbReference>
<dbReference type="PANTHER" id="PTHR34533">
    <property type="entry name" value="TRANSMEMBRANE PROTEIN CCDC163"/>
    <property type="match status" value="1"/>
</dbReference>